<dbReference type="SUPFAM" id="SSF52141">
    <property type="entry name" value="Uracil-DNA glycosylase-like"/>
    <property type="match status" value="1"/>
</dbReference>
<evidence type="ECO:0000313" key="2">
    <source>
        <dbReference type="Proteomes" id="UP001159364"/>
    </source>
</evidence>
<name>A0AAV8U1G7_9ROSI</name>
<dbReference type="EMBL" id="JAIWQS010000002">
    <property type="protein sequence ID" value="KAJ8772193.1"/>
    <property type="molecule type" value="Genomic_DNA"/>
</dbReference>
<dbReference type="InterPro" id="IPR036895">
    <property type="entry name" value="Uracil-DNA_glycosylase-like_sf"/>
</dbReference>
<dbReference type="Proteomes" id="UP001159364">
    <property type="component" value="Linkage Group LG02"/>
</dbReference>
<reference evidence="1 2" key="1">
    <citation type="submission" date="2021-09" db="EMBL/GenBank/DDBJ databases">
        <title>Genomic insights and catalytic innovation underlie evolution of tropane alkaloids biosynthesis.</title>
        <authorList>
            <person name="Wang Y.-J."/>
            <person name="Tian T."/>
            <person name="Huang J.-P."/>
            <person name="Huang S.-X."/>
        </authorList>
    </citation>
    <scope>NUCLEOTIDE SEQUENCE [LARGE SCALE GENOMIC DNA]</scope>
    <source>
        <strain evidence="1">KIB-2018</strain>
        <tissue evidence="1">Leaf</tissue>
    </source>
</reference>
<gene>
    <name evidence="1" type="ORF">K2173_027370</name>
</gene>
<evidence type="ECO:0000313" key="1">
    <source>
        <dbReference type="EMBL" id="KAJ8772193.1"/>
    </source>
</evidence>
<accession>A0AAV8U1G7</accession>
<proteinExistence type="predicted"/>
<organism evidence="1 2">
    <name type="scientific">Erythroxylum novogranatense</name>
    <dbReference type="NCBI Taxonomy" id="1862640"/>
    <lineage>
        <taxon>Eukaryota</taxon>
        <taxon>Viridiplantae</taxon>
        <taxon>Streptophyta</taxon>
        <taxon>Embryophyta</taxon>
        <taxon>Tracheophyta</taxon>
        <taxon>Spermatophyta</taxon>
        <taxon>Magnoliopsida</taxon>
        <taxon>eudicotyledons</taxon>
        <taxon>Gunneridae</taxon>
        <taxon>Pentapetalae</taxon>
        <taxon>rosids</taxon>
        <taxon>fabids</taxon>
        <taxon>Malpighiales</taxon>
        <taxon>Erythroxylaceae</taxon>
        <taxon>Erythroxylum</taxon>
    </lineage>
</organism>
<protein>
    <submittedName>
        <fullName evidence="1">Uncharacterized protein</fullName>
    </submittedName>
</protein>
<sequence>MVEDSVVKFEIGGGDICEDWLFQMWQGKVFDSLVQQGLDIAIEEKKPEDFENKDWNIINRLACGTIRSYASEAYMLSRTKLRTQIMKGIGRQIYEKGEALGTSTSSSSWSKIPLSSLKLAVEIFDSIGYFSMWQGKVFDSHVQQGLDIAIEEKKPEDVENKDWNIINRLACGTIRSCLSREKKYAFKNETSAHKL</sequence>
<dbReference type="AlphaFoldDB" id="A0AAV8U1G7"/>
<keyword evidence="2" id="KW-1185">Reference proteome</keyword>
<comment type="caution">
    <text evidence="1">The sequence shown here is derived from an EMBL/GenBank/DDBJ whole genome shotgun (WGS) entry which is preliminary data.</text>
</comment>